<name>A0A016S9R8_9BILA</name>
<keyword evidence="2" id="KW-0472">Membrane</keyword>
<keyword evidence="2" id="KW-0812">Transmembrane</keyword>
<proteinExistence type="predicted"/>
<gene>
    <name evidence="3" type="primary">Acey_s0263.g584</name>
    <name evidence="3" type="ORF">Y032_0263g584</name>
</gene>
<accession>A0A016S9R8</accession>
<evidence type="ECO:0000313" key="4">
    <source>
        <dbReference type="Proteomes" id="UP000024635"/>
    </source>
</evidence>
<organism evidence="3 4">
    <name type="scientific">Ancylostoma ceylanicum</name>
    <dbReference type="NCBI Taxonomy" id="53326"/>
    <lineage>
        <taxon>Eukaryota</taxon>
        <taxon>Metazoa</taxon>
        <taxon>Ecdysozoa</taxon>
        <taxon>Nematoda</taxon>
        <taxon>Chromadorea</taxon>
        <taxon>Rhabditida</taxon>
        <taxon>Rhabditina</taxon>
        <taxon>Rhabditomorpha</taxon>
        <taxon>Strongyloidea</taxon>
        <taxon>Ancylostomatidae</taxon>
        <taxon>Ancylostomatinae</taxon>
        <taxon>Ancylostoma</taxon>
    </lineage>
</organism>
<comment type="caution">
    <text evidence="3">The sequence shown here is derived from an EMBL/GenBank/DDBJ whole genome shotgun (WGS) entry which is preliminary data.</text>
</comment>
<feature type="transmembrane region" description="Helical" evidence="2">
    <location>
        <begin position="40"/>
        <end position="63"/>
    </location>
</feature>
<feature type="region of interest" description="Disordered" evidence="1">
    <location>
        <begin position="1"/>
        <end position="21"/>
    </location>
</feature>
<keyword evidence="2" id="KW-1133">Transmembrane helix</keyword>
<evidence type="ECO:0000256" key="2">
    <source>
        <dbReference type="SAM" id="Phobius"/>
    </source>
</evidence>
<keyword evidence="4" id="KW-1185">Reference proteome</keyword>
<dbReference type="Proteomes" id="UP000024635">
    <property type="component" value="Unassembled WGS sequence"/>
</dbReference>
<sequence length="73" mass="8847">MNNYQENPDSPPRRRFHRERRGRAACFSRPQKGHRRRRPLYIFEFESSISNINAFSFFLLLLLDCVLVSRDFN</sequence>
<evidence type="ECO:0000313" key="3">
    <source>
        <dbReference type="EMBL" id="EYB87395.1"/>
    </source>
</evidence>
<dbReference type="AlphaFoldDB" id="A0A016S9R8"/>
<evidence type="ECO:0000256" key="1">
    <source>
        <dbReference type="SAM" id="MobiDB-lite"/>
    </source>
</evidence>
<protein>
    <submittedName>
        <fullName evidence="3">Uncharacterized protein</fullName>
    </submittedName>
</protein>
<dbReference type="EMBL" id="JARK01001599">
    <property type="protein sequence ID" value="EYB87395.1"/>
    <property type="molecule type" value="Genomic_DNA"/>
</dbReference>
<reference evidence="4" key="1">
    <citation type="journal article" date="2015" name="Nat. Genet.">
        <title>The genome and transcriptome of the zoonotic hookworm Ancylostoma ceylanicum identify infection-specific gene families.</title>
        <authorList>
            <person name="Schwarz E.M."/>
            <person name="Hu Y."/>
            <person name="Antoshechkin I."/>
            <person name="Miller M.M."/>
            <person name="Sternberg P.W."/>
            <person name="Aroian R.V."/>
        </authorList>
    </citation>
    <scope>NUCLEOTIDE SEQUENCE</scope>
    <source>
        <strain evidence="4">HY135</strain>
    </source>
</reference>